<dbReference type="RefSeq" id="YP_006383495.1">
    <property type="nucleotide sequence ID" value="NC_017976.1"/>
</dbReference>
<protein>
    <submittedName>
        <fullName evidence="2">Uncharacterized protein</fullName>
    </submittedName>
</protein>
<feature type="region of interest" description="Disordered" evidence="1">
    <location>
        <begin position="212"/>
        <end position="233"/>
    </location>
</feature>
<dbReference type="KEGG" id="vg:12980139"/>
<dbReference type="EMBL" id="JQ619704">
    <property type="protein sequence ID" value="AFE86278.1"/>
    <property type="molecule type" value="Genomic_DNA"/>
</dbReference>
<evidence type="ECO:0000256" key="1">
    <source>
        <dbReference type="SAM" id="MobiDB-lite"/>
    </source>
</evidence>
<reference evidence="2 3" key="1">
    <citation type="journal article" date="2012" name="J. Virol.">
        <title>Complete Genome Sequence of Bacillus cereus Bacteriophage PBC1.</title>
        <authorList>
            <person name="Kong M."/>
            <person name="Kim M."/>
            <person name="Ryu S."/>
        </authorList>
    </citation>
    <scope>NUCLEOTIDE SEQUENCE [LARGE SCALE GENOMIC DNA]</scope>
</reference>
<dbReference type="Proteomes" id="UP000002873">
    <property type="component" value="Segment"/>
</dbReference>
<name>I1TLH6_9CAUD</name>
<evidence type="ECO:0000313" key="2">
    <source>
        <dbReference type="EMBL" id="AFE86278.1"/>
    </source>
</evidence>
<accession>I1TLH6</accession>
<evidence type="ECO:0000313" key="3">
    <source>
        <dbReference type="Proteomes" id="UP000002873"/>
    </source>
</evidence>
<proteinExistence type="predicted"/>
<dbReference type="GeneID" id="12980139"/>
<keyword evidence="3" id="KW-1185">Reference proteome</keyword>
<sequence length="233" mass="26221">MAKLKGKISKAMVDKARKNGISKELLRYRIAKEWNVTRAVTEPPRKQAPAERSDPDLLAVAKENGIDSSTYRTRVRDLGVDPYEAAVTKKMSKKEKARRSSEARGGIPRHLVQEAAANGISYIALYRRLRVYKPAWDERRAVTEPPSQDNVPRMNQIYKVAENLGIDWKAIRSKQPHGHQKHDPVILAIAEANGIPYDTYIYRTVTRSPAMSPLDAATTPVNKSNSRKKKAHA</sequence>
<organism evidence="2 3">
    <name type="scientific">Bacillus phage PBC1</name>
    <dbReference type="NCBI Taxonomy" id="1161901"/>
    <lineage>
        <taxon>Viruses</taxon>
        <taxon>Duplodnaviria</taxon>
        <taxon>Heunggongvirae</taxon>
        <taxon>Uroviricota</taxon>
        <taxon>Caudoviricetes</taxon>
        <taxon>Gutmannvirinae</taxon>
        <taxon>Pebcunavirus</taxon>
        <taxon>Pebcunavirus PBC1</taxon>
    </lineage>
</organism>
<gene>
    <name evidence="2" type="ORF">PBC1_042</name>
</gene>